<protein>
    <submittedName>
        <fullName evidence="3">AAA-like domain protein</fullName>
    </submittedName>
</protein>
<dbReference type="PATRIC" id="fig|1706436.3.peg.420"/>
<dbReference type="Proteomes" id="UP000092401">
    <property type="component" value="Unassembled WGS sequence"/>
</dbReference>
<sequence>MDFEKLGSFYLGKEFDMKTNSLTDKLVMYDSRDLTTHAVCIGMTGSGKTGLCIDLLEEAAIDNIPAIIIDPKGDITNLLLTFPELTKENFSQWVDPDEANRKGMDIEEYAAQQAEMWKKGLADWGQDENRIKMLRENAEFIIYTPGSEAGFPVSILHSFDAPTISWEDDSELIREQIQGIVSGILGLIGVEADPINSREHILLSNIFEYFWSKNQNLDIAKLILSIQNPPFRTLGVFEIDTFFPKKDRMNLSMKLNSLIASPSFKNWLEGQPLDISGFISNKDGKVKHSIFYIAHLSDSERMFFVTLLFNQIISWMRKQSGTNSLRTLVYMDEIFGYFPPVSNPPSKKPLLTLLKQARAFGVGVVLATQNPVDLDYKGLTNTGTWFIGRLQTERDKMRLLEGLDTISASSNESLNKDQIDKLISNLGKRVFILHSVHAKTPVIFQTRWAMSYLRGPMTKNEIKLIMKDKAQEIKSSSTTKQLPTELSSDKITGSPPTISSEIQQVFLPLVKTPHLAIQEIKNKYQNEISFEEPSLIYTSGVIGKAIIHFQDKSIELKEDQERNLILYSSEFMNWEKSEEIRVQNFLSSPEGKAKFSEIPQNINDPKDFNELKKSFSDYLFYNSNFKLYYSPILKIYSKSNESKAEFILKLNQIARERRDEEVDKIEQKYAKEFEKLKLKLNKSQEVLMKKQASASSLKQEALLSAGESVVGMFMGRRSTRSASTAMNKYQKSKTISTDIDRAQKDIDLIKKEMESLENELKLQVETIKQKREKEINEIKEVIIQPKKSDIEIKMVSLAWIPKWQIYYNENGNKKMEMVAAYY</sequence>
<reference evidence="6 7" key="1">
    <citation type="journal article" date="2016" name="ISME J.">
        <title>Chasing the elusive Euryarchaeota class WSA2: genomes reveal a uniquely fastidious methyl-reducing methanogen.</title>
        <authorList>
            <person name="Nobu M.K."/>
            <person name="Narihiro T."/>
            <person name="Kuroda K."/>
            <person name="Mei R."/>
            <person name="Liu W.T."/>
        </authorList>
    </citation>
    <scope>NUCLEOTIDE SEQUENCE [LARGE SCALE GENOMIC DNA]</scope>
    <source>
        <strain evidence="3">B03fssc0709_Meth_Bin005</strain>
        <strain evidence="4">B15fssc0709_Meth_Bin003</strain>
        <strain evidence="5">BMIXfssc0709_Meth_Bin006</strain>
    </source>
</reference>
<evidence type="ECO:0000259" key="2">
    <source>
        <dbReference type="Pfam" id="PF01935"/>
    </source>
</evidence>
<accession>A0A150J0N5</accession>
<evidence type="ECO:0000313" key="6">
    <source>
        <dbReference type="Proteomes" id="UP000091929"/>
    </source>
</evidence>
<dbReference type="EMBL" id="LNGE01000008">
    <property type="protein sequence ID" value="KYC45896.1"/>
    <property type="molecule type" value="Genomic_DNA"/>
</dbReference>
<dbReference type="InterPro" id="IPR027417">
    <property type="entry name" value="P-loop_NTPase"/>
</dbReference>
<accession>A0A150ITG6</accession>
<keyword evidence="1" id="KW-0175">Coiled coil</keyword>
<evidence type="ECO:0000313" key="3">
    <source>
        <dbReference type="EMBL" id="KYC45896.1"/>
    </source>
</evidence>
<evidence type="ECO:0000313" key="5">
    <source>
        <dbReference type="EMBL" id="KYC50820.1"/>
    </source>
</evidence>
<dbReference type="Proteomes" id="UP000092403">
    <property type="component" value="Unassembled WGS sequence"/>
</dbReference>
<dbReference type="EMBL" id="LNGF01000009">
    <property type="protein sequence ID" value="KYC48165.1"/>
    <property type="molecule type" value="Genomic_DNA"/>
</dbReference>
<dbReference type="InterPro" id="IPR002789">
    <property type="entry name" value="HerA_central"/>
</dbReference>
<dbReference type="InterPro" id="IPR051162">
    <property type="entry name" value="T4SS_component"/>
</dbReference>
<dbReference type="Proteomes" id="UP000091929">
    <property type="component" value="Unassembled WGS sequence"/>
</dbReference>
<proteinExistence type="predicted"/>
<feature type="domain" description="Helicase HerA central" evidence="2">
    <location>
        <begin position="32"/>
        <end position="88"/>
    </location>
</feature>
<dbReference type="AlphaFoldDB" id="A0A150ILK3"/>
<feature type="coiled-coil region" evidence="1">
    <location>
        <begin position="739"/>
        <end position="784"/>
    </location>
</feature>
<dbReference type="PANTHER" id="PTHR30121:SF6">
    <property type="entry name" value="SLR6007 PROTEIN"/>
    <property type="match status" value="1"/>
</dbReference>
<dbReference type="SUPFAM" id="SSF52540">
    <property type="entry name" value="P-loop containing nucleoside triphosphate hydrolases"/>
    <property type="match status" value="1"/>
</dbReference>
<name>A0A150ILK3_9EURY</name>
<dbReference type="Gene3D" id="3.40.50.300">
    <property type="entry name" value="P-loop containing nucleotide triphosphate hydrolases"/>
    <property type="match status" value="2"/>
</dbReference>
<dbReference type="Pfam" id="PF01935">
    <property type="entry name" value="DUF87"/>
    <property type="match status" value="1"/>
</dbReference>
<dbReference type="EMBL" id="LNJC01000007">
    <property type="protein sequence ID" value="KYC50820.1"/>
    <property type="molecule type" value="Genomic_DNA"/>
</dbReference>
<dbReference type="PATRIC" id="fig|1706438.3.peg.509"/>
<accession>A0A150ILK3</accession>
<evidence type="ECO:0000256" key="1">
    <source>
        <dbReference type="SAM" id="Coils"/>
    </source>
</evidence>
<organism evidence="3 7">
    <name type="scientific">Candidatus Methanofastidiosum methylothiophilum</name>
    <dbReference type="NCBI Taxonomy" id="1705564"/>
    <lineage>
        <taxon>Archaea</taxon>
        <taxon>Methanobacteriati</taxon>
        <taxon>Methanobacteriota</taxon>
        <taxon>Stenosarchaea group</taxon>
        <taxon>Candidatus Methanofastidiosia</taxon>
        <taxon>Candidatus Methanofastidiosales</taxon>
        <taxon>Candidatus Methanofastidiosaceae</taxon>
        <taxon>Candidatus Methanofastidiosum</taxon>
    </lineage>
</organism>
<gene>
    <name evidence="3" type="ORF">APG10_00416</name>
    <name evidence="4" type="ORF">APG11_00526</name>
    <name evidence="5" type="ORF">APG12_00507</name>
</gene>
<comment type="caution">
    <text evidence="3">The sequence shown here is derived from an EMBL/GenBank/DDBJ whole genome shotgun (WGS) entry which is preliminary data.</text>
</comment>
<evidence type="ECO:0000313" key="7">
    <source>
        <dbReference type="Proteomes" id="UP000092401"/>
    </source>
</evidence>
<dbReference type="PANTHER" id="PTHR30121">
    <property type="entry name" value="UNCHARACTERIZED PROTEIN YJGR-RELATED"/>
    <property type="match status" value="1"/>
</dbReference>
<evidence type="ECO:0000313" key="4">
    <source>
        <dbReference type="EMBL" id="KYC48165.1"/>
    </source>
</evidence>
<dbReference type="CDD" id="cd01127">
    <property type="entry name" value="TrwB_TraG_TraD_VirD4"/>
    <property type="match status" value="1"/>
</dbReference>
<dbReference type="PATRIC" id="fig|1706437.3.peg.532"/>